<proteinExistence type="predicted"/>
<protein>
    <recommendedName>
        <fullName evidence="1">DUF3347 domain-containing protein</fullName>
    </recommendedName>
</protein>
<feature type="domain" description="DUF3347" evidence="1">
    <location>
        <begin position="77"/>
        <end position="153"/>
    </location>
</feature>
<accession>A0ABP7QBG3</accession>
<reference evidence="3" key="1">
    <citation type="journal article" date="2019" name="Int. J. Syst. Evol. Microbiol.">
        <title>The Global Catalogue of Microorganisms (GCM) 10K type strain sequencing project: providing services to taxonomists for standard genome sequencing and annotation.</title>
        <authorList>
            <consortium name="The Broad Institute Genomics Platform"/>
            <consortium name="The Broad Institute Genome Sequencing Center for Infectious Disease"/>
            <person name="Wu L."/>
            <person name="Ma J."/>
        </authorList>
    </citation>
    <scope>NUCLEOTIDE SEQUENCE [LARGE SCALE GENOMIC DNA]</scope>
    <source>
        <strain evidence="3">JCM 17338</strain>
    </source>
</reference>
<evidence type="ECO:0000313" key="2">
    <source>
        <dbReference type="EMBL" id="GAA3979344.1"/>
    </source>
</evidence>
<dbReference type="EMBL" id="BAABAK010000018">
    <property type="protein sequence ID" value="GAA3979344.1"/>
    <property type="molecule type" value="Genomic_DNA"/>
</dbReference>
<gene>
    <name evidence="2" type="ORF">GCM10022246_34250</name>
</gene>
<dbReference type="Pfam" id="PF11827">
    <property type="entry name" value="DUF3347"/>
    <property type="match status" value="1"/>
</dbReference>
<sequence>MEASEIFGGFFYLFNILIANLSPKPNTMKRILGIAILSVLMACNQSERKTAETKDSIQAYTLSKSQVIIKDAKKLDIFNRYEDLKNALVKSDSSEAQKAAEKLEKSLALYEGCESTASIAKKISETNNIVFQRKNFTTLSMDLIAFIKSGEVEKGIIYVQHCPMANKGDGGDWLSTEKEIKNPYYGDEMLECGRVVEEIKGK</sequence>
<dbReference type="InterPro" id="IPR021782">
    <property type="entry name" value="DUF3347"/>
</dbReference>
<keyword evidence="3" id="KW-1185">Reference proteome</keyword>
<organism evidence="2 3">
    <name type="scientific">Pedobacter ginsengiterrae</name>
    <dbReference type="NCBI Taxonomy" id="871696"/>
    <lineage>
        <taxon>Bacteria</taxon>
        <taxon>Pseudomonadati</taxon>
        <taxon>Bacteroidota</taxon>
        <taxon>Sphingobacteriia</taxon>
        <taxon>Sphingobacteriales</taxon>
        <taxon>Sphingobacteriaceae</taxon>
        <taxon>Pedobacter</taxon>
    </lineage>
</organism>
<name>A0ABP7QBG3_9SPHI</name>
<comment type="caution">
    <text evidence="2">The sequence shown here is derived from an EMBL/GenBank/DDBJ whole genome shotgun (WGS) entry which is preliminary data.</text>
</comment>
<evidence type="ECO:0000259" key="1">
    <source>
        <dbReference type="Pfam" id="PF11827"/>
    </source>
</evidence>
<evidence type="ECO:0000313" key="3">
    <source>
        <dbReference type="Proteomes" id="UP001501081"/>
    </source>
</evidence>
<dbReference type="Proteomes" id="UP001501081">
    <property type="component" value="Unassembled WGS sequence"/>
</dbReference>